<sequence>MRWLLLLLSLPLLVLGQIRYIPVYADYASFCSTDSTVYLEIYVSVYQGNLTYLPVKNGIGYEANFSHQVSIIRDGKVVETFQRKYRNATEDTSKVAQYNQFVDIFKAELPYADYSAKIETIDQQSSLRGEYILDIKSIHPTDKIYLSDIEFCSEISRDTTKNTFFKNNLRVVPNPRRVYDILHPLLFYYVELNNLPFEPGMTKGYEFSYTITNTKGDTIKRKAPVQKKIVNNRQAEIGGLNVMALPKDVYFFNITIKDLQTDEISTTRRKFYVFKPTRKKEQAVAANTTLPDIDPIYTDMTHDQLQEEFDMARYIASKKEEHVFDNLENDQAMRKFLTDFWRRKDKEKFLPFGSSRNTYLRYAAYANDNFGYMGKKGWKTDRGRVLMMYGEPDEFERFPNTMNMVPYVIWRYHSLEGGAIFVFADLTGFGEYRLVHSTYRMEIQNPDWQQQIQQGNTREINGFQGF</sequence>
<accession>A0A7V4WVZ9</accession>
<dbReference type="EMBL" id="DRQG01000126">
    <property type="protein sequence ID" value="HGY56720.1"/>
    <property type="molecule type" value="Genomic_DNA"/>
</dbReference>
<reference evidence="2" key="1">
    <citation type="journal article" date="2020" name="mSystems">
        <title>Genome- and Community-Level Interaction Insights into Carbon Utilization and Element Cycling Functions of Hydrothermarchaeota in Hydrothermal Sediment.</title>
        <authorList>
            <person name="Zhou Z."/>
            <person name="Liu Y."/>
            <person name="Xu W."/>
            <person name="Pan J."/>
            <person name="Luo Z.H."/>
            <person name="Li M."/>
        </authorList>
    </citation>
    <scope>NUCLEOTIDE SEQUENCE [LARGE SCALE GENOMIC DNA]</scope>
    <source>
        <strain evidence="2">HyVt-577</strain>
    </source>
</reference>
<dbReference type="Proteomes" id="UP000885779">
    <property type="component" value="Unassembled WGS sequence"/>
</dbReference>
<organism evidence="2">
    <name type="scientific">Caldithrix abyssi</name>
    <dbReference type="NCBI Taxonomy" id="187145"/>
    <lineage>
        <taxon>Bacteria</taxon>
        <taxon>Pseudomonadati</taxon>
        <taxon>Calditrichota</taxon>
        <taxon>Calditrichia</taxon>
        <taxon>Calditrichales</taxon>
        <taxon>Calditrichaceae</taxon>
        <taxon>Caldithrix</taxon>
    </lineage>
</organism>
<name>A0A7V4WVZ9_CALAY</name>
<proteinExistence type="predicted"/>
<dbReference type="InterPro" id="IPR030959">
    <property type="entry name" value="GWxTD_dom"/>
</dbReference>
<evidence type="ECO:0000313" key="2">
    <source>
        <dbReference type="EMBL" id="HGY56720.1"/>
    </source>
</evidence>
<dbReference type="AlphaFoldDB" id="A0A7V4WVZ9"/>
<evidence type="ECO:0000259" key="1">
    <source>
        <dbReference type="Pfam" id="PF20094"/>
    </source>
</evidence>
<dbReference type="Pfam" id="PF20094">
    <property type="entry name" value="GWxTD_dom"/>
    <property type="match status" value="1"/>
</dbReference>
<gene>
    <name evidence="2" type="ORF">ENK44_13525</name>
</gene>
<comment type="caution">
    <text evidence="2">The sequence shown here is derived from an EMBL/GenBank/DDBJ whole genome shotgun (WGS) entry which is preliminary data.</text>
</comment>
<protein>
    <submittedName>
        <fullName evidence="2">GWxTD domain-containing protein</fullName>
    </submittedName>
</protein>
<feature type="domain" description="GWxTD" evidence="1">
    <location>
        <begin position="305"/>
        <end position="428"/>
    </location>
</feature>
<dbReference type="NCBIfam" id="TIGR04514">
    <property type="entry name" value="GWxTD_dom"/>
    <property type="match status" value="1"/>
</dbReference>